<dbReference type="GO" id="GO:0016787">
    <property type="term" value="F:hydrolase activity"/>
    <property type="evidence" value="ECO:0007669"/>
    <property type="project" value="UniProtKB-KW"/>
</dbReference>
<evidence type="ECO:0000313" key="2">
    <source>
        <dbReference type="EMBL" id="GGL02489.1"/>
    </source>
</evidence>
<organism evidence="2 3">
    <name type="scientific">Sphaerisporangium melleum</name>
    <dbReference type="NCBI Taxonomy" id="321316"/>
    <lineage>
        <taxon>Bacteria</taxon>
        <taxon>Bacillati</taxon>
        <taxon>Actinomycetota</taxon>
        <taxon>Actinomycetes</taxon>
        <taxon>Streptosporangiales</taxon>
        <taxon>Streptosporangiaceae</taxon>
        <taxon>Sphaerisporangium</taxon>
    </lineage>
</organism>
<evidence type="ECO:0000259" key="1">
    <source>
        <dbReference type="Pfam" id="PF12697"/>
    </source>
</evidence>
<dbReference type="Pfam" id="PF12697">
    <property type="entry name" value="Abhydrolase_6"/>
    <property type="match status" value="1"/>
</dbReference>
<keyword evidence="3" id="KW-1185">Reference proteome</keyword>
<evidence type="ECO:0000313" key="3">
    <source>
        <dbReference type="Proteomes" id="UP000645217"/>
    </source>
</evidence>
<reference evidence="2" key="2">
    <citation type="submission" date="2020-09" db="EMBL/GenBank/DDBJ databases">
        <authorList>
            <person name="Sun Q."/>
            <person name="Ohkuma M."/>
        </authorList>
    </citation>
    <scope>NUCLEOTIDE SEQUENCE</scope>
    <source>
        <strain evidence="2">JCM 13064</strain>
    </source>
</reference>
<dbReference type="GO" id="GO:0016020">
    <property type="term" value="C:membrane"/>
    <property type="evidence" value="ECO:0007669"/>
    <property type="project" value="TreeGrafter"/>
</dbReference>
<dbReference type="EMBL" id="BMNT01000029">
    <property type="protein sequence ID" value="GGL02489.1"/>
    <property type="molecule type" value="Genomic_DNA"/>
</dbReference>
<dbReference type="InterPro" id="IPR050266">
    <property type="entry name" value="AB_hydrolase_sf"/>
</dbReference>
<proteinExistence type="predicted"/>
<protein>
    <submittedName>
        <fullName evidence="2">Alpha/beta hydrolase</fullName>
    </submittedName>
</protein>
<dbReference type="PRINTS" id="PR00111">
    <property type="entry name" value="ABHYDROLASE"/>
</dbReference>
<dbReference type="InterPro" id="IPR029058">
    <property type="entry name" value="AB_hydrolase_fold"/>
</dbReference>
<dbReference type="Gene3D" id="3.40.50.1820">
    <property type="entry name" value="alpha/beta hydrolase"/>
    <property type="match status" value="1"/>
</dbReference>
<dbReference type="AlphaFoldDB" id="A0A917RDT3"/>
<dbReference type="RefSeq" id="WP_189165526.1">
    <property type="nucleotide sequence ID" value="NZ_BMNT01000029.1"/>
</dbReference>
<comment type="caution">
    <text evidence="2">The sequence shown here is derived from an EMBL/GenBank/DDBJ whole genome shotgun (WGS) entry which is preliminary data.</text>
</comment>
<gene>
    <name evidence="2" type="ORF">GCM10007964_50710</name>
</gene>
<dbReference type="InterPro" id="IPR000073">
    <property type="entry name" value="AB_hydrolase_1"/>
</dbReference>
<dbReference type="PANTHER" id="PTHR43798">
    <property type="entry name" value="MONOACYLGLYCEROL LIPASE"/>
    <property type="match status" value="1"/>
</dbReference>
<keyword evidence="2" id="KW-0378">Hydrolase</keyword>
<accession>A0A917RDT3</accession>
<dbReference type="PANTHER" id="PTHR43798:SF33">
    <property type="entry name" value="HYDROLASE, PUTATIVE (AFU_ORTHOLOGUE AFUA_2G14860)-RELATED"/>
    <property type="match status" value="1"/>
</dbReference>
<name>A0A917RDT3_9ACTN</name>
<reference evidence="2" key="1">
    <citation type="journal article" date="2014" name="Int. J. Syst. Evol. Microbiol.">
        <title>Complete genome sequence of Corynebacterium casei LMG S-19264T (=DSM 44701T), isolated from a smear-ripened cheese.</title>
        <authorList>
            <consortium name="US DOE Joint Genome Institute (JGI-PGF)"/>
            <person name="Walter F."/>
            <person name="Albersmeier A."/>
            <person name="Kalinowski J."/>
            <person name="Ruckert C."/>
        </authorList>
    </citation>
    <scope>NUCLEOTIDE SEQUENCE</scope>
    <source>
        <strain evidence="2">JCM 13064</strain>
    </source>
</reference>
<dbReference type="Proteomes" id="UP000645217">
    <property type="component" value="Unassembled WGS sequence"/>
</dbReference>
<feature type="domain" description="AB hydrolase-1" evidence="1">
    <location>
        <begin position="24"/>
        <end position="255"/>
    </location>
</feature>
<dbReference type="SUPFAM" id="SSF53474">
    <property type="entry name" value="alpha/beta-Hydrolases"/>
    <property type="match status" value="1"/>
</dbReference>
<sequence length="260" mass="28125">MSHTGYYGGLAADDHGSAGDRPALVLLHGLTYDRRQWGPLLGELARLDPGRRVLAVDLPGHGGSPRWDHYDLDEVVAAVHAAVTEAGLAAPIVVGHSLGGVLVTKYAAAHPARGVVNIDQPLLVGRFGDILRQAEPVLRGPAWSQIWDRMLATMQVDRLPPAARDLVATATGPRQDLLLGYWNEILVDSAEELGRRRARDLEVIRSSGVPYRYVSAHQPDPAYLEWLTSALRDLTVTVLPGGGHFPHVVHPREMAGLLTG</sequence>